<evidence type="ECO:0000313" key="5">
    <source>
        <dbReference type="Proteomes" id="UP000527616"/>
    </source>
</evidence>
<evidence type="ECO:0000256" key="1">
    <source>
        <dbReference type="ARBA" id="ARBA00022729"/>
    </source>
</evidence>
<gene>
    <name evidence="4" type="ORF">GGQ54_001592</name>
</gene>
<feature type="region of interest" description="Disordered" evidence="2">
    <location>
        <begin position="21"/>
        <end position="60"/>
    </location>
</feature>
<dbReference type="PROSITE" id="PS51257">
    <property type="entry name" value="PROKAR_LIPOPROTEIN"/>
    <property type="match status" value="1"/>
</dbReference>
<dbReference type="RefSeq" id="WP_179444908.1">
    <property type="nucleotide sequence ID" value="NZ_JACBZS010000001.1"/>
</dbReference>
<feature type="chain" id="PRO_5039413208" description="DUF4352 domain-containing protein" evidence="3">
    <location>
        <begin position="21"/>
        <end position="192"/>
    </location>
</feature>
<dbReference type="Gene3D" id="2.60.40.1240">
    <property type="match status" value="1"/>
</dbReference>
<evidence type="ECO:0000256" key="3">
    <source>
        <dbReference type="SAM" id="SignalP"/>
    </source>
</evidence>
<dbReference type="Proteomes" id="UP000527616">
    <property type="component" value="Unassembled WGS sequence"/>
</dbReference>
<name>A0A7Z0IL09_9ACTN</name>
<evidence type="ECO:0000313" key="4">
    <source>
        <dbReference type="EMBL" id="NYI71032.1"/>
    </source>
</evidence>
<reference evidence="4 5" key="1">
    <citation type="submission" date="2020-07" db="EMBL/GenBank/DDBJ databases">
        <title>Sequencing the genomes of 1000 actinobacteria strains.</title>
        <authorList>
            <person name="Klenk H.-P."/>
        </authorList>
    </citation>
    <scope>NUCLEOTIDE SEQUENCE [LARGE SCALE GENOMIC DNA]</scope>
    <source>
        <strain evidence="4 5">DSM 103164</strain>
    </source>
</reference>
<proteinExistence type="predicted"/>
<accession>A0A7Z0IL09</accession>
<comment type="caution">
    <text evidence="4">The sequence shown here is derived from an EMBL/GenBank/DDBJ whole genome shotgun (WGS) entry which is preliminary data.</text>
</comment>
<sequence>MIRVRIGLAVAAAGVLAVTACTPPGPQRPTPAPTSAEPTSTIDPADRYAPPTEPPAGDEFGLEDAARYEDGVQLQLASITAGTASESMTGAEGTDGEIVTAVIEVVNDGNRSVNLSNWVVQGYYGEADVGAQLVGDSEGAVGDSFEGAVGPGQTVTGAFAFAVPASELGNVTVAVDRRDDVNDPVQFTGAVG</sequence>
<protein>
    <recommendedName>
        <fullName evidence="6">DUF4352 domain-containing protein</fullName>
    </recommendedName>
</protein>
<dbReference type="InterPro" id="IPR029050">
    <property type="entry name" value="Immunoprotect_excell_Ig-like"/>
</dbReference>
<organism evidence="4 5">
    <name type="scientific">Naumannella cuiyingiana</name>
    <dbReference type="NCBI Taxonomy" id="1347891"/>
    <lineage>
        <taxon>Bacteria</taxon>
        <taxon>Bacillati</taxon>
        <taxon>Actinomycetota</taxon>
        <taxon>Actinomycetes</taxon>
        <taxon>Propionibacteriales</taxon>
        <taxon>Propionibacteriaceae</taxon>
        <taxon>Naumannella</taxon>
    </lineage>
</organism>
<evidence type="ECO:0008006" key="6">
    <source>
        <dbReference type="Google" id="ProtNLM"/>
    </source>
</evidence>
<evidence type="ECO:0000256" key="2">
    <source>
        <dbReference type="SAM" id="MobiDB-lite"/>
    </source>
</evidence>
<dbReference type="AlphaFoldDB" id="A0A7Z0IL09"/>
<feature type="signal peptide" evidence="3">
    <location>
        <begin position="1"/>
        <end position="20"/>
    </location>
</feature>
<keyword evidence="5" id="KW-1185">Reference proteome</keyword>
<dbReference type="EMBL" id="JACBZS010000001">
    <property type="protein sequence ID" value="NYI71032.1"/>
    <property type="molecule type" value="Genomic_DNA"/>
</dbReference>
<keyword evidence="1 3" id="KW-0732">Signal</keyword>
<feature type="compositionally biased region" description="Pro residues" evidence="2">
    <location>
        <begin position="23"/>
        <end position="32"/>
    </location>
</feature>